<dbReference type="GeneID" id="25287126"/>
<sequence>MPSPPLPPMRRIVTAHDDQGKAVVAHDSQIYTEILPHVAGSVHIWSSDTSPADVASPEDKALAETGFVNNGSIFRIVNLPPRSIGALHRSISLDYIIIQQGQVVLSLDNGSKTRLRAGDVVVQQATMHGWENETDEWARLLAIMLPAVAPVVGGKEMQTDLAALFESG</sequence>
<name>A0A072NW08_9EURO</name>
<dbReference type="InterPro" id="IPR011051">
    <property type="entry name" value="RmlC_Cupin_sf"/>
</dbReference>
<evidence type="ECO:0000259" key="1">
    <source>
        <dbReference type="Pfam" id="PF07883"/>
    </source>
</evidence>
<evidence type="ECO:0000313" key="3">
    <source>
        <dbReference type="Proteomes" id="UP000027920"/>
    </source>
</evidence>
<dbReference type="Proteomes" id="UP000027920">
    <property type="component" value="Unassembled WGS sequence"/>
</dbReference>
<reference evidence="2 3" key="1">
    <citation type="submission" date="2013-03" db="EMBL/GenBank/DDBJ databases">
        <title>The Genome Sequence of Exophiala aquamarina CBS 119918.</title>
        <authorList>
            <consortium name="The Broad Institute Genomics Platform"/>
            <person name="Cuomo C."/>
            <person name="de Hoog S."/>
            <person name="Gorbushina A."/>
            <person name="Walker B."/>
            <person name="Young S.K."/>
            <person name="Zeng Q."/>
            <person name="Gargeya S."/>
            <person name="Fitzgerald M."/>
            <person name="Haas B."/>
            <person name="Abouelleil A."/>
            <person name="Allen A.W."/>
            <person name="Alvarado L."/>
            <person name="Arachchi H.M."/>
            <person name="Berlin A.M."/>
            <person name="Chapman S.B."/>
            <person name="Gainer-Dewar J."/>
            <person name="Goldberg J."/>
            <person name="Griggs A."/>
            <person name="Gujja S."/>
            <person name="Hansen M."/>
            <person name="Howarth C."/>
            <person name="Imamovic A."/>
            <person name="Ireland A."/>
            <person name="Larimer J."/>
            <person name="McCowan C."/>
            <person name="Murphy C."/>
            <person name="Pearson M."/>
            <person name="Poon T.W."/>
            <person name="Priest M."/>
            <person name="Roberts A."/>
            <person name="Saif S."/>
            <person name="Shea T."/>
            <person name="Sisk P."/>
            <person name="Sykes S."/>
            <person name="Wortman J."/>
            <person name="Nusbaum C."/>
            <person name="Birren B."/>
        </authorList>
    </citation>
    <scope>NUCLEOTIDE SEQUENCE [LARGE SCALE GENOMIC DNA]</scope>
    <source>
        <strain evidence="2 3">CBS 119918</strain>
    </source>
</reference>
<evidence type="ECO:0000313" key="2">
    <source>
        <dbReference type="EMBL" id="KEF51597.1"/>
    </source>
</evidence>
<dbReference type="PANTHER" id="PTHR36156">
    <property type="entry name" value="SLR2101 PROTEIN"/>
    <property type="match status" value="1"/>
</dbReference>
<organism evidence="2 3">
    <name type="scientific">Exophiala aquamarina CBS 119918</name>
    <dbReference type="NCBI Taxonomy" id="1182545"/>
    <lineage>
        <taxon>Eukaryota</taxon>
        <taxon>Fungi</taxon>
        <taxon>Dikarya</taxon>
        <taxon>Ascomycota</taxon>
        <taxon>Pezizomycotina</taxon>
        <taxon>Eurotiomycetes</taxon>
        <taxon>Chaetothyriomycetidae</taxon>
        <taxon>Chaetothyriales</taxon>
        <taxon>Herpotrichiellaceae</taxon>
        <taxon>Exophiala</taxon>
    </lineage>
</organism>
<dbReference type="AlphaFoldDB" id="A0A072NW08"/>
<dbReference type="STRING" id="1182545.A0A072NW08"/>
<dbReference type="RefSeq" id="XP_013254187.1">
    <property type="nucleotide sequence ID" value="XM_013398733.1"/>
</dbReference>
<dbReference type="SUPFAM" id="SSF51182">
    <property type="entry name" value="RmlC-like cupins"/>
    <property type="match status" value="1"/>
</dbReference>
<dbReference type="HOGENOM" id="CLU_096188_2_2_1"/>
<gene>
    <name evidence="2" type="ORF">A1O9_12232</name>
</gene>
<feature type="domain" description="Cupin type-2" evidence="1">
    <location>
        <begin position="76"/>
        <end position="143"/>
    </location>
</feature>
<keyword evidence="3" id="KW-1185">Reference proteome</keyword>
<dbReference type="EMBL" id="AMGV01000022">
    <property type="protein sequence ID" value="KEF51597.1"/>
    <property type="molecule type" value="Genomic_DNA"/>
</dbReference>
<dbReference type="InterPro" id="IPR014710">
    <property type="entry name" value="RmlC-like_jellyroll"/>
</dbReference>
<dbReference type="VEuPathDB" id="FungiDB:A1O9_12232"/>
<dbReference type="Gene3D" id="2.20.70.150">
    <property type="match status" value="1"/>
</dbReference>
<dbReference type="Pfam" id="PF07883">
    <property type="entry name" value="Cupin_2"/>
    <property type="match status" value="1"/>
</dbReference>
<comment type="caution">
    <text evidence="2">The sequence shown here is derived from an EMBL/GenBank/DDBJ whole genome shotgun (WGS) entry which is preliminary data.</text>
</comment>
<dbReference type="CDD" id="cd02231">
    <property type="entry name" value="cupin_BLL6423-like"/>
    <property type="match status" value="1"/>
</dbReference>
<dbReference type="Gene3D" id="2.60.120.10">
    <property type="entry name" value="Jelly Rolls"/>
    <property type="match status" value="1"/>
</dbReference>
<dbReference type="OrthoDB" id="5840532at2759"/>
<dbReference type="PANTHER" id="PTHR36156:SF2">
    <property type="entry name" value="CUPIN TYPE-2 DOMAIN-CONTAINING PROTEIN"/>
    <property type="match status" value="1"/>
</dbReference>
<dbReference type="InterPro" id="IPR047142">
    <property type="entry name" value="OryJ/VirC-like"/>
</dbReference>
<accession>A0A072NW08</accession>
<protein>
    <recommendedName>
        <fullName evidence="1">Cupin type-2 domain-containing protein</fullName>
    </recommendedName>
</protein>
<proteinExistence type="predicted"/>
<dbReference type="InterPro" id="IPR013096">
    <property type="entry name" value="Cupin_2"/>
</dbReference>